<proteinExistence type="predicted"/>
<keyword evidence="2" id="KW-1185">Reference proteome</keyword>
<gene>
    <name evidence="1" type="ORF">IC235_06385</name>
</gene>
<organism evidence="1 2">
    <name type="scientific">Hymenobacter montanus</name>
    <dbReference type="NCBI Taxonomy" id="2771359"/>
    <lineage>
        <taxon>Bacteria</taxon>
        <taxon>Pseudomonadati</taxon>
        <taxon>Bacteroidota</taxon>
        <taxon>Cytophagia</taxon>
        <taxon>Cytophagales</taxon>
        <taxon>Hymenobacteraceae</taxon>
        <taxon>Hymenobacter</taxon>
    </lineage>
</organism>
<accession>A0A927GIX0</accession>
<evidence type="ECO:0000313" key="1">
    <source>
        <dbReference type="EMBL" id="MBD2767516.1"/>
    </source>
</evidence>
<dbReference type="RefSeq" id="WP_191004333.1">
    <property type="nucleotide sequence ID" value="NZ_JACXAD010000005.1"/>
</dbReference>
<sequence>MVSIFKNDLLSLSNTQLVNKYYLSGGSFALDDSMHHQIREKVANHFQVDFSKVFLVGSAKLGFSIKPKRRFLPFRDESDIDIVIISQDLYERIWQELYSFERNGGYWEQSHSFKEYHFKGWMRPDKLPLETSFIRTRMWWDFFEGISGSGEFGPYRIRGGLYHSRFFFENYQNQCFEQCRTQLNNENFSN</sequence>
<dbReference type="AlphaFoldDB" id="A0A927GIX0"/>
<dbReference type="EMBL" id="JACXAD010000005">
    <property type="protein sequence ID" value="MBD2767516.1"/>
    <property type="molecule type" value="Genomic_DNA"/>
</dbReference>
<evidence type="ECO:0000313" key="2">
    <source>
        <dbReference type="Proteomes" id="UP000612233"/>
    </source>
</evidence>
<reference evidence="1" key="1">
    <citation type="submission" date="2020-09" db="EMBL/GenBank/DDBJ databases">
        <authorList>
            <person name="Kim M.K."/>
        </authorList>
    </citation>
    <scope>NUCLEOTIDE SEQUENCE</scope>
    <source>
        <strain evidence="1">BT664</strain>
    </source>
</reference>
<protein>
    <submittedName>
        <fullName evidence="1">Uncharacterized protein</fullName>
    </submittedName>
</protein>
<comment type="caution">
    <text evidence="1">The sequence shown here is derived from an EMBL/GenBank/DDBJ whole genome shotgun (WGS) entry which is preliminary data.</text>
</comment>
<name>A0A927GIX0_9BACT</name>
<dbReference type="Proteomes" id="UP000612233">
    <property type="component" value="Unassembled WGS sequence"/>
</dbReference>